<dbReference type="InterPro" id="IPR015421">
    <property type="entry name" value="PyrdxlP-dep_Trfase_major"/>
</dbReference>
<dbReference type="GO" id="GO:0008483">
    <property type="term" value="F:transaminase activity"/>
    <property type="evidence" value="ECO:0007669"/>
    <property type="project" value="TreeGrafter"/>
</dbReference>
<dbReference type="PANTHER" id="PTHR30244:SF34">
    <property type="entry name" value="DTDP-4-AMINO-4,6-DIDEOXYGALACTOSE TRANSAMINASE"/>
    <property type="match status" value="1"/>
</dbReference>
<comment type="caution">
    <text evidence="1">The sequence shown here is derived from an EMBL/GenBank/DDBJ whole genome shotgun (WGS) entry which is preliminary data.</text>
</comment>
<feature type="non-terminal residue" evidence="1">
    <location>
        <position position="1"/>
    </location>
</feature>
<dbReference type="PIRSF" id="PIRSF000390">
    <property type="entry name" value="PLP_StrS"/>
    <property type="match status" value="1"/>
</dbReference>
<dbReference type="Pfam" id="PF01041">
    <property type="entry name" value="DegT_DnrJ_EryC1"/>
    <property type="match status" value="1"/>
</dbReference>
<reference evidence="1" key="1">
    <citation type="journal article" date="2015" name="Nature">
        <title>Complex archaea that bridge the gap between prokaryotes and eukaryotes.</title>
        <authorList>
            <person name="Spang A."/>
            <person name="Saw J.H."/>
            <person name="Jorgensen S.L."/>
            <person name="Zaremba-Niedzwiedzka K."/>
            <person name="Martijn J."/>
            <person name="Lind A.E."/>
            <person name="van Eijk R."/>
            <person name="Schleper C."/>
            <person name="Guy L."/>
            <person name="Ettema T.J."/>
        </authorList>
    </citation>
    <scope>NUCLEOTIDE SEQUENCE</scope>
</reference>
<dbReference type="Gene3D" id="3.40.640.10">
    <property type="entry name" value="Type I PLP-dependent aspartate aminotransferase-like (Major domain)"/>
    <property type="match status" value="1"/>
</dbReference>
<dbReference type="InterPro" id="IPR000653">
    <property type="entry name" value="DegT/StrS_aminotransferase"/>
</dbReference>
<dbReference type="SUPFAM" id="SSF53383">
    <property type="entry name" value="PLP-dependent transferases"/>
    <property type="match status" value="1"/>
</dbReference>
<name>A0A0F8ZEV8_9ZZZZ</name>
<dbReference type="EMBL" id="LAZR01051763">
    <property type="protein sequence ID" value="KKK84465.1"/>
    <property type="molecule type" value="Genomic_DNA"/>
</dbReference>
<dbReference type="InterPro" id="IPR015424">
    <property type="entry name" value="PyrdxlP-dep_Trfase"/>
</dbReference>
<evidence type="ECO:0000313" key="1">
    <source>
        <dbReference type="EMBL" id="KKK84465.1"/>
    </source>
</evidence>
<accession>A0A0F8ZEV8</accession>
<organism evidence="1">
    <name type="scientific">marine sediment metagenome</name>
    <dbReference type="NCBI Taxonomy" id="412755"/>
    <lineage>
        <taxon>unclassified sequences</taxon>
        <taxon>metagenomes</taxon>
        <taxon>ecological metagenomes</taxon>
    </lineage>
</organism>
<dbReference type="Gene3D" id="3.90.1150.10">
    <property type="entry name" value="Aspartate Aminotransferase, domain 1"/>
    <property type="match status" value="1"/>
</dbReference>
<gene>
    <name evidence="1" type="ORF">LCGC14_2783060</name>
</gene>
<dbReference type="AlphaFoldDB" id="A0A0F8ZEV8"/>
<dbReference type="GO" id="GO:0000271">
    <property type="term" value="P:polysaccharide biosynthetic process"/>
    <property type="evidence" value="ECO:0007669"/>
    <property type="project" value="TreeGrafter"/>
</dbReference>
<protein>
    <recommendedName>
        <fullName evidence="2">DegT/DnrJ/EryC1/StrS family aminotransferase</fullName>
    </recommendedName>
</protein>
<sequence>GVGPGVEVLIPGYTFVASISAVLAIGGTPVLTEIDDSLNMDPTDLEQRITDATKVIMPVHMLGNPAAMDGIMAIAKKRKLLVLEDCCQAMGASYKGKPLGSIGDIGAFSLNINKTITCGDGGIVVTKSKAFFERAFGFHDQGHHPLRSGVEIGARSIIGINLRMNELTGAFALGQLKKLDTIIKILRDKKARFKEIVAGAGIKEMSFRKINDPGECATLLTVIFQDKDAARMVAKALSTRRVSESGWHVYNNMEQILALTDDKGKCLYYKHMLPRTDDILERSINLSVGVVDPGLGAGFGINILSGDEEIKSKAEAFIKTVRAVSR</sequence>
<evidence type="ECO:0008006" key="2">
    <source>
        <dbReference type="Google" id="ProtNLM"/>
    </source>
</evidence>
<dbReference type="GO" id="GO:0030170">
    <property type="term" value="F:pyridoxal phosphate binding"/>
    <property type="evidence" value="ECO:0007669"/>
    <property type="project" value="TreeGrafter"/>
</dbReference>
<dbReference type="InterPro" id="IPR015422">
    <property type="entry name" value="PyrdxlP-dep_Trfase_small"/>
</dbReference>
<proteinExistence type="predicted"/>
<dbReference type="PANTHER" id="PTHR30244">
    <property type="entry name" value="TRANSAMINASE"/>
    <property type="match status" value="1"/>
</dbReference>